<proteinExistence type="predicted"/>
<comment type="caution">
    <text evidence="2">The sequence shown here is derived from an EMBL/GenBank/DDBJ whole genome shotgun (WGS) entry which is preliminary data.</text>
</comment>
<protein>
    <submittedName>
        <fullName evidence="2">Aromatase/cyclase</fullName>
    </submittedName>
</protein>
<dbReference type="InterPro" id="IPR023393">
    <property type="entry name" value="START-like_dom_sf"/>
</dbReference>
<evidence type="ECO:0000259" key="1">
    <source>
        <dbReference type="Pfam" id="PF03364"/>
    </source>
</evidence>
<evidence type="ECO:0000313" key="2">
    <source>
        <dbReference type="EMBL" id="MFC4908386.1"/>
    </source>
</evidence>
<reference evidence="3" key="1">
    <citation type="journal article" date="2019" name="Int. J. Syst. Evol. Microbiol.">
        <title>The Global Catalogue of Microorganisms (GCM) 10K type strain sequencing project: providing services to taxonomists for standard genome sequencing and annotation.</title>
        <authorList>
            <consortium name="The Broad Institute Genomics Platform"/>
            <consortium name="The Broad Institute Genome Sequencing Center for Infectious Disease"/>
            <person name="Wu L."/>
            <person name="Ma J."/>
        </authorList>
    </citation>
    <scope>NUCLEOTIDE SEQUENCE [LARGE SCALE GENOMIC DNA]</scope>
    <source>
        <strain evidence="3">KLKA75</strain>
    </source>
</reference>
<organism evidence="2 3">
    <name type="scientific">Actinomadura gamaensis</name>
    <dbReference type="NCBI Taxonomy" id="1763541"/>
    <lineage>
        <taxon>Bacteria</taxon>
        <taxon>Bacillati</taxon>
        <taxon>Actinomycetota</taxon>
        <taxon>Actinomycetes</taxon>
        <taxon>Streptosporangiales</taxon>
        <taxon>Thermomonosporaceae</taxon>
        <taxon>Actinomadura</taxon>
    </lineage>
</organism>
<name>A0ABV9TW70_9ACTN</name>
<dbReference type="InterPro" id="IPR019587">
    <property type="entry name" value="Polyketide_cyclase/dehydratase"/>
</dbReference>
<dbReference type="CDD" id="cd08861">
    <property type="entry name" value="OtcD1_ARO-CYC_like"/>
    <property type="match status" value="2"/>
</dbReference>
<gene>
    <name evidence="2" type="ORF">ACFPCY_13715</name>
</gene>
<keyword evidence="3" id="KW-1185">Reference proteome</keyword>
<feature type="domain" description="Coenzyme Q-binding protein COQ10 START" evidence="1">
    <location>
        <begin position="164"/>
        <end position="263"/>
    </location>
</feature>
<evidence type="ECO:0000313" key="3">
    <source>
        <dbReference type="Proteomes" id="UP001595872"/>
    </source>
</evidence>
<dbReference type="Pfam" id="PF03364">
    <property type="entry name" value="Polyketide_cyc"/>
    <property type="match status" value="1"/>
</dbReference>
<sequence>MTHETEHTIELAAPAEAVYGLIADVSRWPWIFPPTVHAERIEGDDAEEVIRLWAGAGDDVKSWTSRRRLDPAALRVSFRQEKSAPPVASMGGEWLLEPLPGDRTRVRLLHDFTAVDEASTGWLEDVVDRNSAAELAALRRVAELGPELEEVMLTFDDVTEAAGSAADAYEFIDRADRWPERLPHVVKVDFREDEDGVQTLGMETKAKDGSTHTTRSFRVGFPNERIVYKQLVLPALLSVHTGTWLFEPSPDGARVAITSRHTVAIKRSAVKDVLGEDATVQDARRYVRNALGANSRATLRLAGEYAEGKAR</sequence>
<dbReference type="EMBL" id="JBHSIT010000003">
    <property type="protein sequence ID" value="MFC4908386.1"/>
    <property type="molecule type" value="Genomic_DNA"/>
</dbReference>
<dbReference type="Pfam" id="PF10604">
    <property type="entry name" value="Polyketide_cyc2"/>
    <property type="match status" value="1"/>
</dbReference>
<dbReference type="InterPro" id="IPR005031">
    <property type="entry name" value="COQ10_START"/>
</dbReference>
<accession>A0ABV9TW70</accession>
<dbReference type="RefSeq" id="WP_378254945.1">
    <property type="nucleotide sequence ID" value="NZ_JBHSIT010000003.1"/>
</dbReference>
<dbReference type="Proteomes" id="UP001595872">
    <property type="component" value="Unassembled WGS sequence"/>
</dbReference>
<dbReference type="SUPFAM" id="SSF55961">
    <property type="entry name" value="Bet v1-like"/>
    <property type="match status" value="2"/>
</dbReference>
<dbReference type="Gene3D" id="3.30.530.20">
    <property type="match status" value="2"/>
</dbReference>